<accession>B0PDM7</accession>
<dbReference type="AlphaFoldDB" id="B0PDM7"/>
<name>B0PDM7_9FIRM</name>
<dbReference type="Proteomes" id="UP000003803">
    <property type="component" value="Unassembled WGS sequence"/>
</dbReference>
<evidence type="ECO:0000313" key="3">
    <source>
        <dbReference type="Proteomes" id="UP000003803"/>
    </source>
</evidence>
<organism evidence="2 3">
    <name type="scientific">Anaerotruncus colihominis DSM 17241</name>
    <dbReference type="NCBI Taxonomy" id="445972"/>
    <lineage>
        <taxon>Bacteria</taxon>
        <taxon>Bacillati</taxon>
        <taxon>Bacillota</taxon>
        <taxon>Clostridia</taxon>
        <taxon>Eubacteriales</taxon>
        <taxon>Oscillospiraceae</taxon>
        <taxon>Anaerotruncus</taxon>
    </lineage>
</organism>
<reference evidence="2" key="1">
    <citation type="submission" date="2007-11" db="EMBL/GenBank/DDBJ databases">
        <authorList>
            <person name="Fulton L."/>
            <person name="Clifton S."/>
            <person name="Fulton B."/>
            <person name="Xu J."/>
            <person name="Minx P."/>
            <person name="Pepin K.H."/>
            <person name="Johnson M."/>
            <person name="Thiruvilangam P."/>
            <person name="Bhonagiri V."/>
            <person name="Nash W.E."/>
            <person name="Mardis E.R."/>
            <person name="Wilson R.K."/>
        </authorList>
    </citation>
    <scope>NUCLEOTIDE SEQUENCE [LARGE SCALE GENOMIC DNA]</scope>
    <source>
        <strain evidence="2">DSM 17241</strain>
    </source>
</reference>
<evidence type="ECO:0000313" key="2">
    <source>
        <dbReference type="EMBL" id="EDS10579.1"/>
    </source>
</evidence>
<keyword evidence="3" id="KW-1185">Reference proteome</keyword>
<feature type="region of interest" description="Disordered" evidence="1">
    <location>
        <begin position="28"/>
        <end position="61"/>
    </location>
</feature>
<comment type="caution">
    <text evidence="2">The sequence shown here is derived from an EMBL/GenBank/DDBJ whole genome shotgun (WGS) entry which is preliminary data.</text>
</comment>
<reference evidence="2" key="2">
    <citation type="submission" date="2013-09" db="EMBL/GenBank/DDBJ databases">
        <title>Draft genome sequence of Anaerotruncus colihominis(DSM 17241).</title>
        <authorList>
            <person name="Sudarsanam P."/>
            <person name="Ley R."/>
            <person name="Guruge J."/>
            <person name="Turnbaugh P.J."/>
            <person name="Mahowald M."/>
            <person name="Liep D."/>
            <person name="Gordon J."/>
        </authorList>
    </citation>
    <scope>NUCLEOTIDE SEQUENCE</scope>
    <source>
        <strain evidence="2">DSM 17241</strain>
    </source>
</reference>
<protein>
    <submittedName>
        <fullName evidence="2">Uncharacterized protein</fullName>
    </submittedName>
</protein>
<dbReference type="EMBL" id="ABGD02000024">
    <property type="protein sequence ID" value="EDS10579.1"/>
    <property type="molecule type" value="Genomic_DNA"/>
</dbReference>
<proteinExistence type="predicted"/>
<gene>
    <name evidence="2" type="ORF">ANACOL_03181</name>
</gene>
<feature type="compositionally biased region" description="Polar residues" evidence="1">
    <location>
        <begin position="51"/>
        <end position="61"/>
    </location>
</feature>
<sequence>MKGIQYFSEIGRSKLSAPIGMEHDALRNASVVDSVPESLQGEEPVQPGANPVSNDSPGKEV</sequence>
<dbReference type="HOGENOM" id="CLU_2912289_0_0_9"/>
<evidence type="ECO:0000256" key="1">
    <source>
        <dbReference type="SAM" id="MobiDB-lite"/>
    </source>
</evidence>
<dbReference type="eggNOG" id="ENOG5034B98">
    <property type="taxonomic scope" value="Bacteria"/>
</dbReference>